<comment type="caution">
    <text evidence="2">The sequence shown here is derived from an EMBL/GenBank/DDBJ whole genome shotgun (WGS) entry which is preliminary data.</text>
</comment>
<organism evidence="2 3">
    <name type="scientific">Pleuronectes platessa</name>
    <name type="common">European plaice</name>
    <dbReference type="NCBI Taxonomy" id="8262"/>
    <lineage>
        <taxon>Eukaryota</taxon>
        <taxon>Metazoa</taxon>
        <taxon>Chordata</taxon>
        <taxon>Craniata</taxon>
        <taxon>Vertebrata</taxon>
        <taxon>Euteleostomi</taxon>
        <taxon>Actinopterygii</taxon>
        <taxon>Neopterygii</taxon>
        <taxon>Teleostei</taxon>
        <taxon>Neoteleostei</taxon>
        <taxon>Acanthomorphata</taxon>
        <taxon>Carangaria</taxon>
        <taxon>Pleuronectiformes</taxon>
        <taxon>Pleuronectoidei</taxon>
        <taxon>Pleuronectidae</taxon>
        <taxon>Pleuronectes</taxon>
    </lineage>
</organism>
<feature type="compositionally biased region" description="Polar residues" evidence="1">
    <location>
        <begin position="1"/>
        <end position="13"/>
    </location>
</feature>
<proteinExistence type="predicted"/>
<evidence type="ECO:0000313" key="2">
    <source>
        <dbReference type="EMBL" id="CAB1429356.1"/>
    </source>
</evidence>
<dbReference type="EMBL" id="CADEAL010001126">
    <property type="protein sequence ID" value="CAB1429356.1"/>
    <property type="molecule type" value="Genomic_DNA"/>
</dbReference>
<dbReference type="Proteomes" id="UP001153269">
    <property type="component" value="Unassembled WGS sequence"/>
</dbReference>
<dbReference type="AlphaFoldDB" id="A0A9N7UFN7"/>
<evidence type="ECO:0000313" key="3">
    <source>
        <dbReference type="Proteomes" id="UP001153269"/>
    </source>
</evidence>
<reference evidence="2" key="1">
    <citation type="submission" date="2020-03" db="EMBL/GenBank/DDBJ databases">
        <authorList>
            <person name="Weist P."/>
        </authorList>
    </citation>
    <scope>NUCLEOTIDE SEQUENCE</scope>
</reference>
<keyword evidence="3" id="KW-1185">Reference proteome</keyword>
<accession>A0A9N7UFN7</accession>
<evidence type="ECO:0000256" key="1">
    <source>
        <dbReference type="SAM" id="MobiDB-lite"/>
    </source>
</evidence>
<sequence>MSPLANFSRSRSPGNRCGTNARFPAGVRVHHTGSSRASPPGEELPSADTCHCEAPLLLPTVVSTLKSSWAEHLVCMELDIFIDYCKEEWSETSRLPRCIPSIESKQLKESMKDIRDTFRSKLLSRY</sequence>
<protein>
    <submittedName>
        <fullName evidence="2">Uncharacterized protein</fullName>
    </submittedName>
</protein>
<name>A0A9N7UFN7_PLEPL</name>
<feature type="region of interest" description="Disordered" evidence="1">
    <location>
        <begin position="1"/>
        <end position="22"/>
    </location>
</feature>
<gene>
    <name evidence="2" type="ORF">PLEPLA_LOCUS17333</name>
</gene>